<dbReference type="OrthoDB" id="10264738at2759"/>
<dbReference type="AlphaFoldDB" id="A0A9Q0ECJ1"/>
<dbReference type="InterPro" id="IPR000222">
    <property type="entry name" value="PP2C_BS"/>
</dbReference>
<comment type="similarity">
    <text evidence="4">Belongs to the PP2C family.</text>
</comment>
<feature type="domain" description="PPM-type phosphatase" evidence="5">
    <location>
        <begin position="426"/>
        <end position="628"/>
    </location>
</feature>
<sequence length="900" mass="99112">MAEEEVRCFLGRLLEEFPSALGPEEPLPLRPLSRGLVSLEELQGESLELGLRLLDTWSAPPELSALLCQAAVARVLQGDLSPFHSHSDTQPDQDQDHVQCDHFWSVLQSEPFQRFFLNTLREVGVAWQHTPPPLSPSPTSFVPLCFAHAIRNTRRKMEDKHDGVERRYYGVFDGHGGVDAATFASTHLQVNLSRQPTLRSHADQAFKHAFHLTDRMFRDKRLRSGSTAVAVLIQDQTLTLAWLGDSQALLVSQGNVVPLMEPHKPEREDERQRVEDLGGCVTFMGCWRVNGTYAVSRAIGDFDQKPYVSGDADCSTTQLSGAEDYVVLACDGFFDTVSPGEVPRLGVAQKLVSHARVAGSSDNITVMVVFLRPPRQILAQGLGVVKDGAERRYYGVLDGHGGDERQRVEDLGGCVTFMGCWRVNGTYAVSRAIERGEASVDGAERRYYGVLDGHGGVDAATFASTHLQVNLSRQPTLRSHADQAFKHAFHLTDRVFRDKAKRERLRSGSTAVAVLIQDQTLTLAWLGDSQALLVSQGNVVPLMEPHKPEREDERQRVEDLGGCVTFMGCWRVNGTYAVSRAIEDFDQKPYVSGDADCSTTRLSGGGKLVSHARVAGSSDNITVMVVFLRPPRQILAQGLGVVKDGAERRYYGVLDGHGGVGVERRYYGVLDGHGGVDAATFASTHLQVNLSRQPTLRSHADQAFKHAFHLTDRVFRDKAKRERLRSGSTAVAVLIQDQTLTLAWLGDSQALLVSQGNVVPLMEPHKPEREDERQRVEDLGGCVTFMGCWRVNGTYAVSRAIGDFDQKPYVSGDADCSTTQLSGAEDYVVLACDGFFDTVSPGEVPRLVLDYLGGGEEEREGPTPPLPLRGRGWPRSLAMQTIKWFALVITRGPVLLYISC</sequence>
<dbReference type="GO" id="GO:0046872">
    <property type="term" value="F:metal ion binding"/>
    <property type="evidence" value="ECO:0007669"/>
    <property type="project" value="UniProtKB-KW"/>
</dbReference>
<organism evidence="6 7">
    <name type="scientific">Muraenolepis orangiensis</name>
    <name type="common">Patagonian moray cod</name>
    <dbReference type="NCBI Taxonomy" id="630683"/>
    <lineage>
        <taxon>Eukaryota</taxon>
        <taxon>Metazoa</taxon>
        <taxon>Chordata</taxon>
        <taxon>Craniata</taxon>
        <taxon>Vertebrata</taxon>
        <taxon>Euteleostomi</taxon>
        <taxon>Actinopterygii</taxon>
        <taxon>Neopterygii</taxon>
        <taxon>Teleostei</taxon>
        <taxon>Neoteleostei</taxon>
        <taxon>Acanthomorphata</taxon>
        <taxon>Zeiogadaria</taxon>
        <taxon>Gadariae</taxon>
        <taxon>Gadiformes</taxon>
        <taxon>Muraenolepidoidei</taxon>
        <taxon>Muraenolepididae</taxon>
        <taxon>Muraenolepis</taxon>
    </lineage>
</organism>
<name>A0A9Q0ECJ1_9TELE</name>
<evidence type="ECO:0000256" key="1">
    <source>
        <dbReference type="ARBA" id="ARBA00022723"/>
    </source>
</evidence>
<dbReference type="Proteomes" id="UP001148018">
    <property type="component" value="Unassembled WGS sequence"/>
</dbReference>
<dbReference type="GO" id="GO:0005634">
    <property type="term" value="C:nucleus"/>
    <property type="evidence" value="ECO:0007669"/>
    <property type="project" value="TreeGrafter"/>
</dbReference>
<dbReference type="InterPro" id="IPR036457">
    <property type="entry name" value="PPM-type-like_dom_sf"/>
</dbReference>
<gene>
    <name evidence="6" type="ORF">NHX12_028835</name>
</gene>
<evidence type="ECO:0000313" key="6">
    <source>
        <dbReference type="EMBL" id="KAJ3604094.1"/>
    </source>
</evidence>
<keyword evidence="1" id="KW-0479">Metal-binding</keyword>
<dbReference type="PANTHER" id="PTHR13832:SF233">
    <property type="entry name" value="PROTEIN PHOSPHATASE 1F"/>
    <property type="match status" value="1"/>
</dbReference>
<dbReference type="Pfam" id="PF00481">
    <property type="entry name" value="PP2C"/>
    <property type="match status" value="3"/>
</dbReference>
<dbReference type="SMART" id="SM00332">
    <property type="entry name" value="PP2Cc"/>
    <property type="match status" value="3"/>
</dbReference>
<evidence type="ECO:0000256" key="2">
    <source>
        <dbReference type="ARBA" id="ARBA00022801"/>
    </source>
</evidence>
<comment type="caution">
    <text evidence="6">The sequence shown here is derived from an EMBL/GenBank/DDBJ whole genome shotgun (WGS) entry which is preliminary data.</text>
</comment>
<feature type="domain" description="PPM-type phosphatase" evidence="5">
    <location>
        <begin position="143"/>
        <end position="371"/>
    </location>
</feature>
<keyword evidence="7" id="KW-1185">Reference proteome</keyword>
<feature type="domain" description="PPM-type phosphatase" evidence="5">
    <location>
        <begin position="650"/>
        <end position="900"/>
    </location>
</feature>
<dbReference type="Gene3D" id="3.60.40.10">
    <property type="entry name" value="PPM-type phosphatase domain"/>
    <property type="match status" value="3"/>
</dbReference>
<proteinExistence type="inferred from homology"/>
<accession>A0A9Q0ECJ1</accession>
<dbReference type="CDD" id="cd00143">
    <property type="entry name" value="PP2Cc"/>
    <property type="match status" value="3"/>
</dbReference>
<dbReference type="PANTHER" id="PTHR13832">
    <property type="entry name" value="PROTEIN PHOSPHATASE 2C"/>
    <property type="match status" value="1"/>
</dbReference>
<dbReference type="EMBL" id="JANIIK010000044">
    <property type="protein sequence ID" value="KAJ3604094.1"/>
    <property type="molecule type" value="Genomic_DNA"/>
</dbReference>
<evidence type="ECO:0000313" key="7">
    <source>
        <dbReference type="Proteomes" id="UP001148018"/>
    </source>
</evidence>
<dbReference type="SUPFAM" id="SSF81606">
    <property type="entry name" value="PP2C-like"/>
    <property type="match status" value="3"/>
</dbReference>
<dbReference type="InterPro" id="IPR015655">
    <property type="entry name" value="PP2C"/>
</dbReference>
<dbReference type="PROSITE" id="PS01032">
    <property type="entry name" value="PPM_1"/>
    <property type="match status" value="1"/>
</dbReference>
<evidence type="ECO:0000256" key="4">
    <source>
        <dbReference type="RuleBase" id="RU003465"/>
    </source>
</evidence>
<evidence type="ECO:0000256" key="3">
    <source>
        <dbReference type="ARBA" id="ARBA00022912"/>
    </source>
</evidence>
<dbReference type="InterPro" id="IPR001932">
    <property type="entry name" value="PPM-type_phosphatase-like_dom"/>
</dbReference>
<keyword evidence="3 4" id="KW-0904">Protein phosphatase</keyword>
<dbReference type="GO" id="GO:0005829">
    <property type="term" value="C:cytosol"/>
    <property type="evidence" value="ECO:0007669"/>
    <property type="project" value="TreeGrafter"/>
</dbReference>
<protein>
    <recommendedName>
        <fullName evidence="5">PPM-type phosphatase domain-containing protein</fullName>
    </recommendedName>
</protein>
<keyword evidence="2 4" id="KW-0378">Hydrolase</keyword>
<dbReference type="GO" id="GO:0004722">
    <property type="term" value="F:protein serine/threonine phosphatase activity"/>
    <property type="evidence" value="ECO:0007669"/>
    <property type="project" value="InterPro"/>
</dbReference>
<dbReference type="PROSITE" id="PS51746">
    <property type="entry name" value="PPM_2"/>
    <property type="match status" value="3"/>
</dbReference>
<reference evidence="6" key="1">
    <citation type="submission" date="2022-07" db="EMBL/GenBank/DDBJ databases">
        <title>Chromosome-level genome of Muraenolepis orangiensis.</title>
        <authorList>
            <person name="Kim J."/>
        </authorList>
    </citation>
    <scope>NUCLEOTIDE SEQUENCE</scope>
    <source>
        <strain evidence="6">KU_S4_2022</strain>
        <tissue evidence="6">Muscle</tissue>
    </source>
</reference>
<evidence type="ECO:0000259" key="5">
    <source>
        <dbReference type="PROSITE" id="PS51746"/>
    </source>
</evidence>